<organism evidence="14 15">
    <name type="scientific">Bordetella genomosp. 13</name>
    <dbReference type="NCBI Taxonomy" id="463040"/>
    <lineage>
        <taxon>Bacteria</taxon>
        <taxon>Pseudomonadati</taxon>
        <taxon>Pseudomonadota</taxon>
        <taxon>Betaproteobacteria</taxon>
        <taxon>Burkholderiales</taxon>
        <taxon>Alcaligenaceae</taxon>
        <taxon>Bordetella</taxon>
    </lineage>
</organism>
<evidence type="ECO:0000256" key="12">
    <source>
        <dbReference type="SAM" id="MobiDB-lite"/>
    </source>
</evidence>
<dbReference type="GO" id="GO:0006777">
    <property type="term" value="P:Mo-molybdopterin cofactor biosynthetic process"/>
    <property type="evidence" value="ECO:0007669"/>
    <property type="project" value="UniProtKB-UniRule"/>
</dbReference>
<dbReference type="InterPro" id="IPR036135">
    <property type="entry name" value="MoeA_linker/N_sf"/>
</dbReference>
<dbReference type="FunFam" id="3.40.980.10:FF:000004">
    <property type="entry name" value="Molybdopterin molybdenumtransferase"/>
    <property type="match status" value="1"/>
</dbReference>
<evidence type="ECO:0000256" key="3">
    <source>
        <dbReference type="ARBA" id="ARBA00005046"/>
    </source>
</evidence>
<comment type="catalytic activity">
    <reaction evidence="10">
        <text>adenylyl-molybdopterin + molybdate = Mo-molybdopterin + AMP + H(+)</text>
        <dbReference type="Rhea" id="RHEA:35047"/>
        <dbReference type="ChEBI" id="CHEBI:15378"/>
        <dbReference type="ChEBI" id="CHEBI:36264"/>
        <dbReference type="ChEBI" id="CHEBI:62727"/>
        <dbReference type="ChEBI" id="CHEBI:71302"/>
        <dbReference type="ChEBI" id="CHEBI:456215"/>
        <dbReference type="EC" id="2.10.1.1"/>
    </reaction>
</comment>
<dbReference type="InterPro" id="IPR001453">
    <property type="entry name" value="MoaB/Mog_dom"/>
</dbReference>
<comment type="cofactor">
    <cofactor evidence="1 11">
        <name>Mg(2+)</name>
        <dbReference type="ChEBI" id="CHEBI:18420"/>
    </cofactor>
</comment>
<dbReference type="Proteomes" id="UP000194161">
    <property type="component" value="Chromosome"/>
</dbReference>
<comment type="similarity">
    <text evidence="4 11">Belongs to the MoeA family.</text>
</comment>
<dbReference type="InterPro" id="IPR008284">
    <property type="entry name" value="MoCF_biosynth_CS"/>
</dbReference>
<dbReference type="GO" id="GO:0046872">
    <property type="term" value="F:metal ion binding"/>
    <property type="evidence" value="ECO:0007669"/>
    <property type="project" value="UniProtKB-UniRule"/>
</dbReference>
<dbReference type="Gene3D" id="3.40.980.10">
    <property type="entry name" value="MoaB/Mog-like domain"/>
    <property type="match status" value="1"/>
</dbReference>
<dbReference type="Gene3D" id="2.170.190.11">
    <property type="entry name" value="Molybdopterin biosynthesis moea protein, domain 3"/>
    <property type="match status" value="1"/>
</dbReference>
<dbReference type="SUPFAM" id="SSF53218">
    <property type="entry name" value="Molybdenum cofactor biosynthesis proteins"/>
    <property type="match status" value="1"/>
</dbReference>
<dbReference type="KEGG" id="bgm:CAL15_05830"/>
<dbReference type="Pfam" id="PF00994">
    <property type="entry name" value="MoCF_biosynth"/>
    <property type="match status" value="1"/>
</dbReference>
<gene>
    <name evidence="14" type="ORF">CAL15_05830</name>
</gene>
<evidence type="ECO:0000256" key="1">
    <source>
        <dbReference type="ARBA" id="ARBA00001946"/>
    </source>
</evidence>
<accession>A0A1W6Z9E8</accession>
<dbReference type="SUPFAM" id="SSF63867">
    <property type="entry name" value="MoeA C-terminal domain-like"/>
    <property type="match status" value="1"/>
</dbReference>
<feature type="domain" description="MoaB/Mog" evidence="13">
    <location>
        <begin position="176"/>
        <end position="314"/>
    </location>
</feature>
<evidence type="ECO:0000256" key="11">
    <source>
        <dbReference type="RuleBase" id="RU365090"/>
    </source>
</evidence>
<keyword evidence="5 11" id="KW-0500">Molybdenum</keyword>
<dbReference type="PROSITE" id="PS01079">
    <property type="entry name" value="MOCF_BIOSYNTHESIS_2"/>
    <property type="match status" value="1"/>
</dbReference>
<keyword evidence="8 11" id="KW-0460">Magnesium</keyword>
<dbReference type="NCBIfam" id="TIGR00177">
    <property type="entry name" value="molyb_syn"/>
    <property type="match status" value="1"/>
</dbReference>
<dbReference type="PANTHER" id="PTHR10192">
    <property type="entry name" value="MOLYBDOPTERIN BIOSYNTHESIS PROTEIN"/>
    <property type="match status" value="1"/>
</dbReference>
<dbReference type="AlphaFoldDB" id="A0A1W6Z9E8"/>
<proteinExistence type="inferred from homology"/>
<dbReference type="SMART" id="SM00852">
    <property type="entry name" value="MoCF_biosynth"/>
    <property type="match status" value="1"/>
</dbReference>
<dbReference type="NCBIfam" id="NF045515">
    <property type="entry name" value="Glp_gephyrin"/>
    <property type="match status" value="1"/>
</dbReference>
<keyword evidence="9 11" id="KW-0501">Molybdenum cofactor biosynthesis</keyword>
<evidence type="ECO:0000256" key="6">
    <source>
        <dbReference type="ARBA" id="ARBA00022679"/>
    </source>
</evidence>
<keyword evidence="15" id="KW-1185">Reference proteome</keyword>
<evidence type="ECO:0000256" key="8">
    <source>
        <dbReference type="ARBA" id="ARBA00022842"/>
    </source>
</evidence>
<evidence type="ECO:0000256" key="9">
    <source>
        <dbReference type="ARBA" id="ARBA00023150"/>
    </source>
</evidence>
<dbReference type="InterPro" id="IPR036688">
    <property type="entry name" value="MoeA_C_domain_IV_sf"/>
</dbReference>
<dbReference type="RefSeq" id="WP_086077720.1">
    <property type="nucleotide sequence ID" value="NZ_CP021111.1"/>
</dbReference>
<dbReference type="SUPFAM" id="SSF63882">
    <property type="entry name" value="MoeA N-terminal region -like"/>
    <property type="match status" value="1"/>
</dbReference>
<dbReference type="EMBL" id="CP021111">
    <property type="protein sequence ID" value="ARP93949.1"/>
    <property type="molecule type" value="Genomic_DNA"/>
</dbReference>
<feature type="compositionally biased region" description="Low complexity" evidence="12">
    <location>
        <begin position="1"/>
        <end position="21"/>
    </location>
</feature>
<dbReference type="UniPathway" id="UPA00344"/>
<dbReference type="Pfam" id="PF03454">
    <property type="entry name" value="MoeA_C"/>
    <property type="match status" value="1"/>
</dbReference>
<evidence type="ECO:0000313" key="15">
    <source>
        <dbReference type="Proteomes" id="UP000194161"/>
    </source>
</evidence>
<reference evidence="14 15" key="1">
    <citation type="submission" date="2017-05" db="EMBL/GenBank/DDBJ databases">
        <title>Complete and WGS of Bordetella genogroups.</title>
        <authorList>
            <person name="Spilker T."/>
            <person name="LiPuma J."/>
        </authorList>
    </citation>
    <scope>NUCLEOTIDE SEQUENCE [LARGE SCALE GENOMIC DNA]</scope>
    <source>
        <strain evidence="14 15">AU7206</strain>
    </source>
</reference>
<dbReference type="InterPro" id="IPR005111">
    <property type="entry name" value="MoeA_C_domain_IV"/>
</dbReference>
<comment type="pathway">
    <text evidence="3 11">Cofactor biosynthesis; molybdopterin biosynthesis.</text>
</comment>
<dbReference type="CDD" id="cd00887">
    <property type="entry name" value="MoeA"/>
    <property type="match status" value="1"/>
</dbReference>
<dbReference type="PANTHER" id="PTHR10192:SF5">
    <property type="entry name" value="GEPHYRIN"/>
    <property type="match status" value="1"/>
</dbReference>
<sequence length="403" mass="43004">MLEFDQAQAQLADAAPAPSSSRTETVALAELPGRVLAVDLQATLDLPPADNSAMDGYAIRHADFRPGVRLPIQQRVYAGDMPQPLAPGQATRLFTGSLVPDGADTIVIQEDTREADGHVEILREPTRGEFVRKRGEDTHAGRPLLPAGTLLQAAHVALLASQGLAQAPVYPRLKIGVLTTGDELVPPGAERQPQQIYNSNAGMLGALVQGMGAELRHALHARDNEADLIDALRTLATDCDLVISVGGVSVGERDLVKPAIAALGGDLALWKVRMKPGKPVALANILGKPLVCLPGNPVSSYAVFLLLVTPMLRRMQGRSEIYPPVGRAILRTDRPLQDSREEFVRVQARPLPDGGAELVPYGNQGSHVVSSLPWATGLARLPAGVPVHDGAVVPYYDLRHWLA</sequence>
<protein>
    <recommendedName>
        <fullName evidence="11">Molybdopterin molybdenumtransferase</fullName>
        <ecNumber evidence="11">2.10.1.1</ecNumber>
    </recommendedName>
</protein>
<dbReference type="STRING" id="463040.CAL15_05830"/>
<dbReference type="InterPro" id="IPR038987">
    <property type="entry name" value="MoeA-like"/>
</dbReference>
<dbReference type="GO" id="GO:0005829">
    <property type="term" value="C:cytosol"/>
    <property type="evidence" value="ECO:0007669"/>
    <property type="project" value="TreeGrafter"/>
</dbReference>
<evidence type="ECO:0000259" key="13">
    <source>
        <dbReference type="SMART" id="SM00852"/>
    </source>
</evidence>
<name>A0A1W6Z9E8_9BORD</name>
<dbReference type="InterPro" id="IPR005110">
    <property type="entry name" value="MoeA_linker/N"/>
</dbReference>
<evidence type="ECO:0000256" key="5">
    <source>
        <dbReference type="ARBA" id="ARBA00022505"/>
    </source>
</evidence>
<evidence type="ECO:0000256" key="7">
    <source>
        <dbReference type="ARBA" id="ARBA00022723"/>
    </source>
</evidence>
<dbReference type="EC" id="2.10.1.1" evidence="11"/>
<dbReference type="GO" id="GO:0061599">
    <property type="term" value="F:molybdopterin molybdotransferase activity"/>
    <property type="evidence" value="ECO:0007669"/>
    <property type="project" value="UniProtKB-UniRule"/>
</dbReference>
<dbReference type="Gene3D" id="3.90.105.10">
    <property type="entry name" value="Molybdopterin biosynthesis moea protein, domain 2"/>
    <property type="match status" value="1"/>
</dbReference>
<dbReference type="OrthoDB" id="9804758at2"/>
<keyword evidence="7 11" id="KW-0479">Metal-binding</keyword>
<keyword evidence="6 11" id="KW-0808">Transferase</keyword>
<feature type="region of interest" description="Disordered" evidence="12">
    <location>
        <begin position="1"/>
        <end position="24"/>
    </location>
</feature>
<evidence type="ECO:0000313" key="14">
    <source>
        <dbReference type="EMBL" id="ARP93949.1"/>
    </source>
</evidence>
<comment type="function">
    <text evidence="2 11">Catalyzes the insertion of molybdate into adenylated molybdopterin with the concomitant release of AMP.</text>
</comment>
<dbReference type="Gene3D" id="2.40.340.10">
    <property type="entry name" value="MoeA, C-terminal, domain IV"/>
    <property type="match status" value="1"/>
</dbReference>
<evidence type="ECO:0000256" key="4">
    <source>
        <dbReference type="ARBA" id="ARBA00010763"/>
    </source>
</evidence>
<dbReference type="Pfam" id="PF03453">
    <property type="entry name" value="MoeA_N"/>
    <property type="match status" value="1"/>
</dbReference>
<evidence type="ECO:0000256" key="2">
    <source>
        <dbReference type="ARBA" id="ARBA00002901"/>
    </source>
</evidence>
<evidence type="ECO:0000256" key="10">
    <source>
        <dbReference type="ARBA" id="ARBA00047317"/>
    </source>
</evidence>
<dbReference type="InterPro" id="IPR036425">
    <property type="entry name" value="MoaB/Mog-like_dom_sf"/>
</dbReference>